<keyword evidence="9" id="KW-0479">Metal-binding</keyword>
<dbReference type="EMBL" id="KI925466">
    <property type="protein sequence ID" value="ETW75111.1"/>
    <property type="molecule type" value="Genomic_DNA"/>
</dbReference>
<organism evidence="17 18">
    <name type="scientific">Heterobasidion irregulare (strain TC 32-1)</name>
    <dbReference type="NCBI Taxonomy" id="747525"/>
    <lineage>
        <taxon>Eukaryota</taxon>
        <taxon>Fungi</taxon>
        <taxon>Dikarya</taxon>
        <taxon>Basidiomycota</taxon>
        <taxon>Agaricomycotina</taxon>
        <taxon>Agaricomycetes</taxon>
        <taxon>Russulales</taxon>
        <taxon>Bondarzewiaceae</taxon>
        <taxon>Heterobasidion</taxon>
        <taxon>Heterobasidion annosum species complex</taxon>
    </lineage>
</organism>
<evidence type="ECO:0000256" key="13">
    <source>
        <dbReference type="ARBA" id="ARBA00032424"/>
    </source>
</evidence>
<evidence type="ECO:0000313" key="17">
    <source>
        <dbReference type="EMBL" id="ETW75111.1"/>
    </source>
</evidence>
<evidence type="ECO:0000256" key="8">
    <source>
        <dbReference type="ARBA" id="ARBA00022679"/>
    </source>
</evidence>
<dbReference type="PROSITE" id="PS00444">
    <property type="entry name" value="POLYPRENYL_SYNTHASE_2"/>
    <property type="match status" value="1"/>
</dbReference>
<dbReference type="eggNOG" id="KOG0711">
    <property type="taxonomic scope" value="Eukaryota"/>
</dbReference>
<dbReference type="PANTHER" id="PTHR11525">
    <property type="entry name" value="FARNESYL-PYROPHOSPHATE SYNTHETASE"/>
    <property type="match status" value="1"/>
</dbReference>
<dbReference type="Proteomes" id="UP000030671">
    <property type="component" value="Unassembled WGS sequence"/>
</dbReference>
<sequence length="378" mass="42742">MSTVLAALDPTAPQSRLTAKADQEAARERFEGAFGIVRDELFAHFAAHRLPADAVEWYSRVLDYNVLGGKLNRGVTVIDTVQVLKGIPLTDDEYFKASVLGWAVEFLQSFFLVADDVMDSSITRRGRPCWYRQPGVGTTAINDALLLEGAIYRLLRTHFKGTPYYAELLDLFHDVTYQTEMGQLVDLITAPEDRIDLSKFSLERHSLIVIYKTAFYSFYLPVALAMLMCRIPSDPSEPSDPYKLSLEILLPLGEYFQIQDDYLDFAGTPEQIGKVGTDIIDNKCSWCINTALSVATPSQRAVLDANYGRKDSACEARVKAIFEEVGIRERYDNYEKDAYERISALIDDMPEVQSAGGNAVLRRDVFRMFLEKIHRRQK</sequence>
<dbReference type="HOGENOM" id="CLU_028376_1_0_1"/>
<evidence type="ECO:0000256" key="2">
    <source>
        <dbReference type="ARBA" id="ARBA00004932"/>
    </source>
</evidence>
<dbReference type="SUPFAM" id="SSF48576">
    <property type="entry name" value="Terpenoid synthases"/>
    <property type="match status" value="1"/>
</dbReference>
<name>W4JQE8_HETIT</name>
<proteinExistence type="inferred from homology"/>
<comment type="cofactor">
    <cofactor evidence="1">
        <name>Mg(2+)</name>
        <dbReference type="ChEBI" id="CHEBI:18420"/>
    </cofactor>
</comment>
<evidence type="ECO:0000256" key="11">
    <source>
        <dbReference type="ARBA" id="ARBA00023098"/>
    </source>
</evidence>
<dbReference type="PANTHER" id="PTHR11525:SF0">
    <property type="entry name" value="FARNESYL PYROPHOSPHATE SYNTHASE"/>
    <property type="match status" value="1"/>
</dbReference>
<evidence type="ECO:0000256" key="6">
    <source>
        <dbReference type="ARBA" id="ARBA00012833"/>
    </source>
</evidence>
<comment type="similarity">
    <text evidence="4 16">Belongs to the FPP/GGPP synthase family.</text>
</comment>
<dbReference type="GO" id="GO:0004337">
    <property type="term" value="F:(2E,6E)-farnesyl diphosphate synthase activity"/>
    <property type="evidence" value="ECO:0007669"/>
    <property type="project" value="UniProtKB-EC"/>
</dbReference>
<evidence type="ECO:0000256" key="3">
    <source>
        <dbReference type="ARBA" id="ARBA00005035"/>
    </source>
</evidence>
<keyword evidence="8 16" id="KW-0808">Transferase</keyword>
<dbReference type="GO" id="GO:0005737">
    <property type="term" value="C:cytoplasm"/>
    <property type="evidence" value="ECO:0007669"/>
    <property type="project" value="TreeGrafter"/>
</dbReference>
<dbReference type="EC" id="2.5.1.1" evidence="6"/>
<keyword evidence="11" id="KW-0443">Lipid metabolism</keyword>
<evidence type="ECO:0000313" key="18">
    <source>
        <dbReference type="Proteomes" id="UP000030671"/>
    </source>
</evidence>
<dbReference type="Gene3D" id="1.10.600.10">
    <property type="entry name" value="Farnesyl Diphosphate Synthase"/>
    <property type="match status" value="1"/>
</dbReference>
<evidence type="ECO:0000256" key="7">
    <source>
        <dbReference type="ARBA" id="ARBA00022516"/>
    </source>
</evidence>
<evidence type="ECO:0000256" key="16">
    <source>
        <dbReference type="RuleBase" id="RU004466"/>
    </source>
</evidence>
<dbReference type="InterPro" id="IPR039702">
    <property type="entry name" value="FPS1-like"/>
</dbReference>
<dbReference type="FunFam" id="1.10.600.10:FF:000006">
    <property type="entry name" value="Farnesyl pyrophosphate synthase"/>
    <property type="match status" value="1"/>
</dbReference>
<dbReference type="GeneID" id="20675446"/>
<dbReference type="SFLD" id="SFLDG01017">
    <property type="entry name" value="Polyprenyl_Transferase_Like"/>
    <property type="match status" value="1"/>
</dbReference>
<evidence type="ECO:0000256" key="1">
    <source>
        <dbReference type="ARBA" id="ARBA00001946"/>
    </source>
</evidence>
<dbReference type="OrthoDB" id="10257492at2759"/>
<evidence type="ECO:0000256" key="10">
    <source>
        <dbReference type="ARBA" id="ARBA00022842"/>
    </source>
</evidence>
<evidence type="ECO:0000256" key="14">
    <source>
        <dbReference type="ARBA" id="ARBA00032448"/>
    </source>
</evidence>
<comment type="pathway">
    <text evidence="3">Isoprenoid biosynthesis; farnesyl diphosphate biosynthesis; farnesyl diphosphate from geranyl diphosphate and isopentenyl diphosphate: step 1/1.</text>
</comment>
<evidence type="ECO:0000256" key="9">
    <source>
        <dbReference type="ARBA" id="ARBA00022723"/>
    </source>
</evidence>
<protein>
    <recommendedName>
        <fullName evidence="15">(2E,6E)-farnesyl diphosphate synthase</fullName>
        <ecNumber evidence="6">2.5.1.1</ecNumber>
        <ecNumber evidence="5">2.5.1.10</ecNumber>
    </recommendedName>
    <alternativeName>
        <fullName evidence="14">Dimethylallyltranstransferase</fullName>
    </alternativeName>
    <alternativeName>
        <fullName evidence="13">Farnesyl diphosphate synthase</fullName>
    </alternativeName>
    <alternativeName>
        <fullName evidence="12">Geranyltranstransferase</fullName>
    </alternativeName>
</protein>
<keyword evidence="7" id="KW-0444">Lipid biosynthesis</keyword>
<evidence type="ECO:0000256" key="4">
    <source>
        <dbReference type="ARBA" id="ARBA00006706"/>
    </source>
</evidence>
<dbReference type="FunCoup" id="W4JQE8">
    <property type="interactions" value="524"/>
</dbReference>
<dbReference type="SFLD" id="SFLDS00005">
    <property type="entry name" value="Isoprenoid_Synthase_Type_I"/>
    <property type="match status" value="1"/>
</dbReference>
<evidence type="ECO:0000256" key="5">
    <source>
        <dbReference type="ARBA" id="ARBA00012439"/>
    </source>
</evidence>
<dbReference type="InterPro" id="IPR000092">
    <property type="entry name" value="Polyprenyl_synt"/>
</dbReference>
<dbReference type="STRING" id="747525.W4JQE8"/>
<keyword evidence="10" id="KW-0460">Magnesium</keyword>
<dbReference type="KEGG" id="hir:HETIRDRAFT_442424"/>
<dbReference type="GO" id="GO:0004161">
    <property type="term" value="F:dimethylallyltranstransferase activity"/>
    <property type="evidence" value="ECO:0007669"/>
    <property type="project" value="UniProtKB-EC"/>
</dbReference>
<reference evidence="17 18" key="1">
    <citation type="journal article" date="2012" name="New Phytol.">
        <title>Insight into trade-off between wood decay and parasitism from the genome of a fungal forest pathogen.</title>
        <authorList>
            <person name="Olson A."/>
            <person name="Aerts A."/>
            <person name="Asiegbu F."/>
            <person name="Belbahri L."/>
            <person name="Bouzid O."/>
            <person name="Broberg A."/>
            <person name="Canback B."/>
            <person name="Coutinho P.M."/>
            <person name="Cullen D."/>
            <person name="Dalman K."/>
            <person name="Deflorio G."/>
            <person name="van Diepen L.T."/>
            <person name="Dunand C."/>
            <person name="Duplessis S."/>
            <person name="Durling M."/>
            <person name="Gonthier P."/>
            <person name="Grimwood J."/>
            <person name="Fossdal C.G."/>
            <person name="Hansson D."/>
            <person name="Henrissat B."/>
            <person name="Hietala A."/>
            <person name="Himmelstrand K."/>
            <person name="Hoffmeister D."/>
            <person name="Hogberg N."/>
            <person name="James T.Y."/>
            <person name="Karlsson M."/>
            <person name="Kohler A."/>
            <person name="Kues U."/>
            <person name="Lee Y.H."/>
            <person name="Lin Y.C."/>
            <person name="Lind M."/>
            <person name="Lindquist E."/>
            <person name="Lombard V."/>
            <person name="Lucas S."/>
            <person name="Lunden K."/>
            <person name="Morin E."/>
            <person name="Murat C."/>
            <person name="Park J."/>
            <person name="Raffaello T."/>
            <person name="Rouze P."/>
            <person name="Salamov A."/>
            <person name="Schmutz J."/>
            <person name="Solheim H."/>
            <person name="Stahlberg J."/>
            <person name="Velez H."/>
            <person name="de Vries R.P."/>
            <person name="Wiebenga A."/>
            <person name="Woodward S."/>
            <person name="Yakovlev I."/>
            <person name="Garbelotto M."/>
            <person name="Martin F."/>
            <person name="Grigoriev I.V."/>
            <person name="Stenlid J."/>
        </authorList>
    </citation>
    <scope>NUCLEOTIDE SEQUENCE [LARGE SCALE GENOMIC DNA]</scope>
    <source>
        <strain evidence="17 18">TC 32-1</strain>
    </source>
</reference>
<dbReference type="EC" id="2.5.1.10" evidence="5"/>
<dbReference type="GO" id="GO:0046872">
    <property type="term" value="F:metal ion binding"/>
    <property type="evidence" value="ECO:0007669"/>
    <property type="project" value="UniProtKB-KW"/>
</dbReference>
<evidence type="ECO:0000256" key="12">
    <source>
        <dbReference type="ARBA" id="ARBA00032380"/>
    </source>
</evidence>
<evidence type="ECO:0000256" key="15">
    <source>
        <dbReference type="ARBA" id="ARBA00032873"/>
    </source>
</evidence>
<dbReference type="InterPro" id="IPR008949">
    <property type="entry name" value="Isoprenoid_synthase_dom_sf"/>
</dbReference>
<dbReference type="RefSeq" id="XP_009552563.1">
    <property type="nucleotide sequence ID" value="XM_009554268.1"/>
</dbReference>
<gene>
    <name evidence="17" type="ORF">HETIRDRAFT_442424</name>
</gene>
<dbReference type="CDD" id="cd00685">
    <property type="entry name" value="Trans_IPPS_HT"/>
    <property type="match status" value="1"/>
</dbReference>
<dbReference type="InParanoid" id="W4JQE8"/>
<keyword evidence="18" id="KW-1185">Reference proteome</keyword>
<accession>W4JQE8</accession>
<dbReference type="PROSITE" id="PS00723">
    <property type="entry name" value="POLYPRENYL_SYNTHASE_1"/>
    <property type="match status" value="1"/>
</dbReference>
<dbReference type="GO" id="GO:0045337">
    <property type="term" value="P:farnesyl diphosphate biosynthetic process"/>
    <property type="evidence" value="ECO:0007669"/>
    <property type="project" value="TreeGrafter"/>
</dbReference>
<dbReference type="AlphaFoldDB" id="W4JQE8"/>
<dbReference type="Pfam" id="PF00348">
    <property type="entry name" value="polyprenyl_synt"/>
    <property type="match status" value="1"/>
</dbReference>
<dbReference type="InterPro" id="IPR033749">
    <property type="entry name" value="Polyprenyl_synt_CS"/>
</dbReference>
<comment type="pathway">
    <text evidence="2">Isoprenoid biosynthesis; geranyl diphosphate biosynthesis; geranyl diphosphate from dimethylallyl diphosphate and isopentenyl diphosphate: step 1/1.</text>
</comment>